<dbReference type="GO" id="GO:0006308">
    <property type="term" value="P:DNA catabolic process"/>
    <property type="evidence" value="ECO:0007669"/>
    <property type="project" value="TreeGrafter"/>
</dbReference>
<dbReference type="InterPro" id="IPR012337">
    <property type="entry name" value="RNaseH-like_sf"/>
</dbReference>
<evidence type="ECO:0000256" key="6">
    <source>
        <dbReference type="ARBA" id="ARBA00022801"/>
    </source>
</evidence>
<dbReference type="GO" id="GO:0046872">
    <property type="term" value="F:metal ion binding"/>
    <property type="evidence" value="ECO:0007669"/>
    <property type="project" value="UniProtKB-KW"/>
</dbReference>
<dbReference type="Gene3D" id="3.30.420.10">
    <property type="entry name" value="Ribonuclease H-like superfamily/Ribonuclease H"/>
    <property type="match status" value="1"/>
</dbReference>
<evidence type="ECO:0000256" key="5">
    <source>
        <dbReference type="ARBA" id="ARBA00022723"/>
    </source>
</evidence>
<evidence type="ECO:0000313" key="12">
    <source>
        <dbReference type="Proteomes" id="UP000694569"/>
    </source>
</evidence>
<evidence type="ECO:0000256" key="1">
    <source>
        <dbReference type="ARBA" id="ARBA00000493"/>
    </source>
</evidence>
<name>A0A8C5PN74_9ANUR</name>
<keyword evidence="5" id="KW-0479">Metal-binding</keyword>
<evidence type="ECO:0000256" key="8">
    <source>
        <dbReference type="ARBA" id="ARBA00022842"/>
    </source>
</evidence>
<keyword evidence="6" id="KW-0378">Hydrolase</keyword>
<accession>A0A8C5PN74</accession>
<proteinExistence type="inferred from homology"/>
<evidence type="ECO:0000256" key="4">
    <source>
        <dbReference type="ARBA" id="ARBA00022722"/>
    </source>
</evidence>
<dbReference type="AlphaFoldDB" id="A0A8C5PN74"/>
<dbReference type="PANTHER" id="PTHR13058">
    <property type="entry name" value="THREE PRIME REPAIR EXONUCLEASE 1, 2"/>
    <property type="match status" value="1"/>
</dbReference>
<comment type="cofactor">
    <cofactor evidence="2">
        <name>Mg(2+)</name>
        <dbReference type="ChEBI" id="CHEBI:18420"/>
    </cofactor>
</comment>
<keyword evidence="7" id="KW-0269">Exonuclease</keyword>
<dbReference type="OrthoDB" id="10250935at2759"/>
<evidence type="ECO:0000313" key="11">
    <source>
        <dbReference type="Ensembl" id="ENSLLEP00000025391.1"/>
    </source>
</evidence>
<dbReference type="GO" id="GO:0003676">
    <property type="term" value="F:nucleic acid binding"/>
    <property type="evidence" value="ECO:0007669"/>
    <property type="project" value="InterPro"/>
</dbReference>
<keyword evidence="12" id="KW-1185">Reference proteome</keyword>
<dbReference type="PANTHER" id="PTHR13058:SF24">
    <property type="entry name" value="THREE PRIME REPAIR EXONUCLEASE 2"/>
    <property type="match status" value="1"/>
</dbReference>
<dbReference type="InterPro" id="IPR013520">
    <property type="entry name" value="Ribonucl_H"/>
</dbReference>
<dbReference type="InterPro" id="IPR036397">
    <property type="entry name" value="RNaseH_sf"/>
</dbReference>
<dbReference type="InterPro" id="IPR040393">
    <property type="entry name" value="TREX1/2"/>
</dbReference>
<protein>
    <recommendedName>
        <fullName evidence="3">exodeoxyribonuclease III</fullName>
        <ecNumber evidence="3">3.1.11.2</ecNumber>
    </recommendedName>
</protein>
<keyword evidence="4" id="KW-0540">Nuclease</keyword>
<dbReference type="GO" id="GO:0008311">
    <property type="term" value="F:double-stranded DNA 3'-5' DNA exonuclease activity"/>
    <property type="evidence" value="ECO:0007669"/>
    <property type="project" value="UniProtKB-EC"/>
</dbReference>
<evidence type="ECO:0000256" key="2">
    <source>
        <dbReference type="ARBA" id="ARBA00001946"/>
    </source>
</evidence>
<organism evidence="11 12">
    <name type="scientific">Leptobrachium leishanense</name>
    <name type="common">Leishan spiny toad</name>
    <dbReference type="NCBI Taxonomy" id="445787"/>
    <lineage>
        <taxon>Eukaryota</taxon>
        <taxon>Metazoa</taxon>
        <taxon>Chordata</taxon>
        <taxon>Craniata</taxon>
        <taxon>Vertebrata</taxon>
        <taxon>Euteleostomi</taxon>
        <taxon>Amphibia</taxon>
        <taxon>Batrachia</taxon>
        <taxon>Anura</taxon>
        <taxon>Pelobatoidea</taxon>
        <taxon>Megophryidae</taxon>
        <taxon>Leptobrachium</taxon>
    </lineage>
</organism>
<sequence length="225" mass="25426">MANSPKTFVFLDLETTGLKGDLPKITEICLVAVHLSSLENRVTDEAGQLELPRILDKMCLCVDPGKPITSYASEITGLSNNNLVKNEKQDFNPCLVHIINEFLSRQAQPVCFVAHNGFLFDFPLLKTELQKQEGTSLTSSLLCMDTVEVFKFLDMQVGIRRESRDYAQAQIYRRAYRKPPQNCHNAEGDVLALIMIFLSKADQILEKETMSNNCMRWGEISPMYG</sequence>
<feature type="domain" description="Exonuclease" evidence="10">
    <location>
        <begin position="7"/>
        <end position="206"/>
    </location>
</feature>
<reference evidence="11" key="1">
    <citation type="submission" date="2025-08" db="UniProtKB">
        <authorList>
            <consortium name="Ensembl"/>
        </authorList>
    </citation>
    <scope>IDENTIFICATION</scope>
</reference>
<dbReference type="EC" id="3.1.11.2" evidence="3"/>
<dbReference type="Proteomes" id="UP000694569">
    <property type="component" value="Unplaced"/>
</dbReference>
<evidence type="ECO:0000256" key="7">
    <source>
        <dbReference type="ARBA" id="ARBA00022839"/>
    </source>
</evidence>
<dbReference type="Pfam" id="PF00929">
    <property type="entry name" value="RNase_T"/>
    <property type="match status" value="1"/>
</dbReference>
<comment type="similarity">
    <text evidence="9">Belongs to the exonuclease superfamily. TREX family.</text>
</comment>
<evidence type="ECO:0000259" key="10">
    <source>
        <dbReference type="SMART" id="SM00479"/>
    </source>
</evidence>
<dbReference type="SUPFAM" id="SSF53098">
    <property type="entry name" value="Ribonuclease H-like"/>
    <property type="match status" value="1"/>
</dbReference>
<keyword evidence="8" id="KW-0460">Magnesium</keyword>
<dbReference type="SMART" id="SM00479">
    <property type="entry name" value="EXOIII"/>
    <property type="match status" value="1"/>
</dbReference>
<dbReference type="GO" id="GO:0005737">
    <property type="term" value="C:cytoplasm"/>
    <property type="evidence" value="ECO:0007669"/>
    <property type="project" value="TreeGrafter"/>
</dbReference>
<reference evidence="11" key="2">
    <citation type="submission" date="2025-09" db="UniProtKB">
        <authorList>
            <consortium name="Ensembl"/>
        </authorList>
    </citation>
    <scope>IDENTIFICATION</scope>
</reference>
<dbReference type="Ensembl" id="ENSLLET00000026362.1">
    <property type="protein sequence ID" value="ENSLLEP00000025391.1"/>
    <property type="gene ID" value="ENSLLEG00000016101.1"/>
</dbReference>
<comment type="catalytic activity">
    <reaction evidence="1">
        <text>Exonucleolytic cleavage in the 3'- to 5'-direction to yield nucleoside 5'-phosphates.</text>
        <dbReference type="EC" id="3.1.11.2"/>
    </reaction>
</comment>
<dbReference type="GeneTree" id="ENSGT00390000012715"/>
<evidence type="ECO:0000256" key="9">
    <source>
        <dbReference type="ARBA" id="ARBA00025769"/>
    </source>
</evidence>
<evidence type="ECO:0000256" key="3">
    <source>
        <dbReference type="ARBA" id="ARBA00012115"/>
    </source>
</evidence>